<comment type="caution">
    <text evidence="1">The sequence shown here is derived from an EMBL/GenBank/DDBJ whole genome shotgun (WGS) entry which is preliminary data.</text>
</comment>
<organism evidence="1 2">
    <name type="scientific">Umezawaea tangerina</name>
    <dbReference type="NCBI Taxonomy" id="84725"/>
    <lineage>
        <taxon>Bacteria</taxon>
        <taxon>Bacillati</taxon>
        <taxon>Actinomycetota</taxon>
        <taxon>Actinomycetes</taxon>
        <taxon>Pseudonocardiales</taxon>
        <taxon>Pseudonocardiaceae</taxon>
        <taxon>Umezawaea</taxon>
    </lineage>
</organism>
<gene>
    <name evidence="1" type="ORF">CLV43_11745</name>
</gene>
<accession>A0A2T0SLI4</accession>
<reference evidence="1 2" key="1">
    <citation type="submission" date="2018-03" db="EMBL/GenBank/DDBJ databases">
        <title>Genomic Encyclopedia of Archaeal and Bacterial Type Strains, Phase II (KMG-II): from individual species to whole genera.</title>
        <authorList>
            <person name="Goeker M."/>
        </authorList>
    </citation>
    <scope>NUCLEOTIDE SEQUENCE [LARGE SCALE GENOMIC DNA]</scope>
    <source>
        <strain evidence="1 2">DSM 44720</strain>
    </source>
</reference>
<name>A0A2T0SLI4_9PSEU</name>
<proteinExistence type="predicted"/>
<protein>
    <submittedName>
        <fullName evidence="1">Uncharacterized protein</fullName>
    </submittedName>
</protein>
<evidence type="ECO:0000313" key="1">
    <source>
        <dbReference type="EMBL" id="PRY34272.1"/>
    </source>
</evidence>
<keyword evidence="2" id="KW-1185">Reference proteome</keyword>
<dbReference type="Proteomes" id="UP000239494">
    <property type="component" value="Unassembled WGS sequence"/>
</dbReference>
<dbReference type="AlphaFoldDB" id="A0A2T0SLI4"/>
<sequence length="122" mass="13232">MRTARRSDSYLRAIRALDGSGRIGAVEVGKLVDDIRREFHEKYCAVPIGIVGKCHLGPPFEVHTLATDGGIIEHYRTGQELPGGLEKARTMASSDAYLAIEVYADRMVCVRPDGSTVALGSD</sequence>
<evidence type="ECO:0000313" key="2">
    <source>
        <dbReference type="Proteomes" id="UP000239494"/>
    </source>
</evidence>
<dbReference type="EMBL" id="PVTF01000017">
    <property type="protein sequence ID" value="PRY34272.1"/>
    <property type="molecule type" value="Genomic_DNA"/>
</dbReference>